<dbReference type="PANTHER" id="PTHR34217:SF1">
    <property type="entry name" value="CARBOXYPEPTIDASE 1"/>
    <property type="match status" value="1"/>
</dbReference>
<dbReference type="SUPFAM" id="SSF55486">
    <property type="entry name" value="Metalloproteases ('zincins'), catalytic domain"/>
    <property type="match status" value="1"/>
</dbReference>
<evidence type="ECO:0000256" key="2">
    <source>
        <dbReference type="PIRSR" id="PIRSR006615-1"/>
    </source>
</evidence>
<evidence type="ECO:0000256" key="1">
    <source>
        <dbReference type="PIRNR" id="PIRNR006615"/>
    </source>
</evidence>
<dbReference type="Proteomes" id="UP000596083">
    <property type="component" value="Chromosome"/>
</dbReference>
<feature type="binding site" evidence="2">
    <location>
        <position position="256"/>
    </location>
    <ligand>
        <name>Zn(2+)</name>
        <dbReference type="ChEBI" id="CHEBI:29105"/>
        <note>catalytic</note>
    </ligand>
</feature>
<feature type="binding site" evidence="2">
    <location>
        <position position="260"/>
    </location>
    <ligand>
        <name>Zn(2+)</name>
        <dbReference type="ChEBI" id="CHEBI:29105"/>
        <note>catalytic</note>
    </ligand>
</feature>
<keyword evidence="1 2" id="KW-0479">Metal-binding</keyword>
<keyword evidence="1" id="KW-0482">Metalloprotease</keyword>
<feature type="binding site" evidence="2">
    <location>
        <position position="295"/>
    </location>
    <ligand>
        <name>Zn(2+)</name>
        <dbReference type="ChEBI" id="CHEBI:29105"/>
        <note>catalytic</note>
    </ligand>
</feature>
<dbReference type="GO" id="GO:0004181">
    <property type="term" value="F:metallocarboxypeptidase activity"/>
    <property type="evidence" value="ECO:0007669"/>
    <property type="project" value="UniProtKB-UniRule"/>
</dbReference>
<keyword evidence="1" id="KW-0378">Hydrolase</keyword>
<dbReference type="CDD" id="cd06460">
    <property type="entry name" value="M32_Taq"/>
    <property type="match status" value="1"/>
</dbReference>
<keyword evidence="2" id="KW-0862">Zinc</keyword>
<evidence type="ECO:0000313" key="4">
    <source>
        <dbReference type="EMBL" id="QQM31159.1"/>
    </source>
</evidence>
<accession>A0A7T7KMQ5</accession>
<gene>
    <name evidence="4" type="ORF">JET14_02985</name>
</gene>
<comment type="catalytic activity">
    <reaction evidence="1">
        <text>Release of a C-terminal amino acid with broad specificity, except for -Pro.</text>
        <dbReference type="EC" id="3.4.17.19"/>
    </reaction>
</comment>
<dbReference type="KEGG" id="mlut:JET14_02985"/>
<dbReference type="PROSITE" id="PS52034">
    <property type="entry name" value="PEPTIDASE_M32"/>
    <property type="match status" value="1"/>
</dbReference>
<dbReference type="AlphaFoldDB" id="A0A7T7KMQ5"/>
<dbReference type="PRINTS" id="PR00998">
    <property type="entry name" value="CRBOXYPTASET"/>
</dbReference>
<organism evidence="4 5">
    <name type="scientific">Martelella lutilitoris</name>
    <dbReference type="NCBI Taxonomy" id="2583532"/>
    <lineage>
        <taxon>Bacteria</taxon>
        <taxon>Pseudomonadati</taxon>
        <taxon>Pseudomonadota</taxon>
        <taxon>Alphaproteobacteria</taxon>
        <taxon>Hyphomicrobiales</taxon>
        <taxon>Aurantimonadaceae</taxon>
        <taxon>Martelella</taxon>
    </lineage>
</organism>
<feature type="active site" description="Proton donor/acceptor" evidence="3">
    <location>
        <position position="257"/>
    </location>
</feature>
<proteinExistence type="inferred from homology"/>
<comment type="cofactor">
    <cofactor evidence="2">
        <name>Zn(2+)</name>
        <dbReference type="ChEBI" id="CHEBI:29105"/>
    </cofactor>
    <text evidence="2">Binds 1 zinc ion per subunit.</text>
</comment>
<dbReference type="GO" id="GO:0046872">
    <property type="term" value="F:metal ion binding"/>
    <property type="evidence" value="ECO:0007669"/>
    <property type="project" value="UniProtKB-KW"/>
</dbReference>
<dbReference type="PANTHER" id="PTHR34217">
    <property type="entry name" value="METAL-DEPENDENT CARBOXYPEPTIDASE"/>
    <property type="match status" value="1"/>
</dbReference>
<dbReference type="RefSeq" id="WP_200336735.1">
    <property type="nucleotide sequence ID" value="NZ_CP066786.1"/>
</dbReference>
<dbReference type="EC" id="3.4.17.19" evidence="1"/>
<dbReference type="EMBL" id="CP066786">
    <property type="protein sequence ID" value="QQM31159.1"/>
    <property type="molecule type" value="Genomic_DNA"/>
</dbReference>
<dbReference type="Gene3D" id="1.10.1370.30">
    <property type="match status" value="1"/>
</dbReference>
<protein>
    <recommendedName>
        <fullName evidence="1">Metal-dependent carboxypeptidase</fullName>
        <ecNumber evidence="1">3.4.17.19</ecNumber>
    </recommendedName>
</protein>
<comment type="function">
    <text evidence="1">Broad specificity carboxypetidase that releases amino acids sequentially from the C-terminus, including neutral, aromatic, polar and basic residues.</text>
</comment>
<reference evidence="4 5" key="1">
    <citation type="submission" date="2020-12" db="EMBL/GenBank/DDBJ databases">
        <authorList>
            <person name="Zheng R.K."/>
            <person name="Sun C.M."/>
        </authorList>
    </citation>
    <scope>NUCLEOTIDE SEQUENCE [LARGE SCALE GENOMIC DNA]</scope>
    <source>
        <strain evidence="4 5">ZRK001</strain>
    </source>
</reference>
<dbReference type="PIRSF" id="PIRSF006615">
    <property type="entry name" value="Zn_crbxpep_Taq"/>
    <property type="match status" value="1"/>
</dbReference>
<comment type="similarity">
    <text evidence="1">Belongs to the peptidase M32 family.</text>
</comment>
<keyword evidence="1" id="KW-0645">Protease</keyword>
<evidence type="ECO:0000313" key="5">
    <source>
        <dbReference type="Proteomes" id="UP000596083"/>
    </source>
</evidence>
<name>A0A7T7KMQ5_9HYPH</name>
<sequence>MNAFSSRIAEINDILSAVNLLQWDARVMMPPGGAATRGQQIATLKAKARELLLEASTEDAAETVMATSGDERERRAAGDVLAARKWHLSVPPALLRRQDEISILAGRAWEKARAEGDFTLFRPHLAEIVSLARQMAGAIGYDSHPYDPMVQIYEPGETAASLKALFDDLREGIKPILAAALNRPKPRTDFLYRTYPVEEQKALCTELAEILGLDFARSRLDTAVHPFEISFTRQDVRITSRWNPNYLPMSIFGTMHETGHALYEQGVDPALTRSAHATDLIGLYAVGGSSFGMHESQSRLFENHIGRSADFWALHFERLKAHFPDQLADVSEEEFVLAVNRTEPGLVRVEADELTYDLHIMLRVRIEMALMDGALAVDDVPAAWNEAMGEDLGIAVPHDGLGCLQDVHWSSGYIGSFPTYTIGNVTAAQIMARLDETEPRLRDAARAGDLAPLRQKLGEIVWRHGRSRGRRAALSAIGAEAGDCSAYLNYLSGKFG</sequence>
<keyword evidence="1 4" id="KW-0121">Carboxypeptidase</keyword>
<dbReference type="GO" id="GO:0006508">
    <property type="term" value="P:proteolysis"/>
    <property type="evidence" value="ECO:0007669"/>
    <property type="project" value="UniProtKB-UniRule"/>
</dbReference>
<evidence type="ECO:0000256" key="3">
    <source>
        <dbReference type="PIRSR" id="PIRSR006615-2"/>
    </source>
</evidence>
<dbReference type="InterPro" id="IPR001333">
    <property type="entry name" value="Peptidase_M32_Taq"/>
</dbReference>
<dbReference type="Pfam" id="PF02074">
    <property type="entry name" value="Peptidase_M32"/>
    <property type="match status" value="1"/>
</dbReference>